<dbReference type="PANTHER" id="PTHR14659">
    <property type="entry name" value="ALPHA- AND GAMMA-ADAPTIN-BINDING PROTEIN P34"/>
    <property type="match status" value="1"/>
</dbReference>
<name>A0AAW2HWW0_9NEOP</name>
<dbReference type="Gene3D" id="3.40.50.11960">
    <property type="match status" value="1"/>
</dbReference>
<dbReference type="AlphaFoldDB" id="A0AAW2HWW0"/>
<dbReference type="EMBL" id="JARGDH010000003">
    <property type="protein sequence ID" value="KAL0274434.1"/>
    <property type="molecule type" value="Genomic_DNA"/>
</dbReference>
<accession>A0AAW2HWW0</accession>
<organism evidence="1">
    <name type="scientific">Menopon gallinae</name>
    <name type="common">poultry shaft louse</name>
    <dbReference type="NCBI Taxonomy" id="328185"/>
    <lineage>
        <taxon>Eukaryota</taxon>
        <taxon>Metazoa</taxon>
        <taxon>Ecdysozoa</taxon>
        <taxon>Arthropoda</taxon>
        <taxon>Hexapoda</taxon>
        <taxon>Insecta</taxon>
        <taxon>Pterygota</taxon>
        <taxon>Neoptera</taxon>
        <taxon>Paraneoptera</taxon>
        <taxon>Psocodea</taxon>
        <taxon>Troctomorpha</taxon>
        <taxon>Phthiraptera</taxon>
        <taxon>Amblycera</taxon>
        <taxon>Menoponidae</taxon>
        <taxon>Menopon</taxon>
    </lineage>
</organism>
<comment type="caution">
    <text evidence="1">The sequence shown here is derived from an EMBL/GenBank/DDBJ whole genome shotgun (WGS) entry which is preliminary data.</text>
</comment>
<evidence type="ECO:0000313" key="1">
    <source>
        <dbReference type="EMBL" id="KAL0274434.1"/>
    </source>
</evidence>
<sequence>MDAVRRDGDTSEKIVINDDIDAYPYHIDNKYYTTDINLCCLKRKVISNETFASTVQGTVIYFDSTKSDCLNTVEGWLPFLNEYQLDIKMLVCKNCLEETTEGCSKRVVQEWCISKGYELIELEPIQDDEDVDDDFPETTGVNRIIQAMNAHVWPNLVMKMAKKPGSGENRIDTELSSLANQLSLEESLEELLENDDFSHLFSQLHELKARVSAMEGPDRLSAAVQIIEAFWKAMDNAPEGEDILDL</sequence>
<reference evidence="1" key="1">
    <citation type="journal article" date="2024" name="Gigascience">
        <title>Chromosome-level genome of the poultry shaft louse Menopon gallinae provides insight into the host-switching and adaptive evolution of parasitic lice.</title>
        <authorList>
            <person name="Xu Y."/>
            <person name="Ma L."/>
            <person name="Liu S."/>
            <person name="Liang Y."/>
            <person name="Liu Q."/>
            <person name="He Z."/>
            <person name="Tian L."/>
            <person name="Duan Y."/>
            <person name="Cai W."/>
            <person name="Li H."/>
            <person name="Song F."/>
        </authorList>
    </citation>
    <scope>NUCLEOTIDE SEQUENCE</scope>
    <source>
        <strain evidence="1">Cailab_2023a</strain>
    </source>
</reference>
<dbReference type="PANTHER" id="PTHR14659:SF1">
    <property type="entry name" value="ALPHA- AND GAMMA-ADAPTIN-BINDING PROTEIN P34"/>
    <property type="match status" value="1"/>
</dbReference>
<dbReference type="InterPro" id="IPR019341">
    <property type="entry name" value="Alpha/Gamma-adaptin-bd_p34"/>
</dbReference>
<gene>
    <name evidence="1" type="ORF">PYX00_006857</name>
</gene>
<protein>
    <recommendedName>
        <fullName evidence="2">Alpha-and gamma-adaptin-binding protein p34</fullName>
    </recommendedName>
</protein>
<evidence type="ECO:0008006" key="2">
    <source>
        <dbReference type="Google" id="ProtNLM"/>
    </source>
</evidence>
<dbReference type="Pfam" id="PF10199">
    <property type="entry name" value="Adaptin_binding"/>
    <property type="match status" value="1"/>
</dbReference>
<proteinExistence type="predicted"/>